<evidence type="ECO:0000256" key="1">
    <source>
        <dbReference type="ARBA" id="ARBA00004429"/>
    </source>
</evidence>
<dbReference type="SUPFAM" id="SSF90123">
    <property type="entry name" value="ABC transporter transmembrane region"/>
    <property type="match status" value="1"/>
</dbReference>
<dbReference type="InterPro" id="IPR003439">
    <property type="entry name" value="ABC_transporter-like_ATP-bd"/>
</dbReference>
<comment type="subcellular location">
    <subcellularLocation>
        <location evidence="1">Cell inner membrane</location>
        <topology evidence="1">Multi-pass membrane protein</topology>
    </subcellularLocation>
</comment>
<organism evidence="11 12">
    <name type="scientific">Mobiluncus curtisii</name>
    <dbReference type="NCBI Taxonomy" id="2051"/>
    <lineage>
        <taxon>Bacteria</taxon>
        <taxon>Bacillati</taxon>
        <taxon>Actinomycetota</taxon>
        <taxon>Actinomycetes</taxon>
        <taxon>Actinomycetales</taxon>
        <taxon>Actinomycetaceae</taxon>
        <taxon>Mobiluncus</taxon>
    </lineage>
</organism>
<dbReference type="InterPro" id="IPR039421">
    <property type="entry name" value="Type_1_exporter"/>
</dbReference>
<dbReference type="Pfam" id="PF00005">
    <property type="entry name" value="ABC_tran"/>
    <property type="match status" value="1"/>
</dbReference>
<reference evidence="11 12" key="1">
    <citation type="submission" date="2020-04" db="EMBL/GenBank/DDBJ databases">
        <title>Antimicrobial susceptibility and clonality of vaginal-derived multi-drug resistant Mobiluncus isolates in China.</title>
        <authorList>
            <person name="Zhang X."/>
        </authorList>
    </citation>
    <scope>NUCLEOTIDE SEQUENCE [LARGE SCALE GENOMIC DNA]</scope>
    <source>
        <strain evidence="11 12">19</strain>
    </source>
</reference>
<dbReference type="SMART" id="SM00382">
    <property type="entry name" value="AAA"/>
    <property type="match status" value="1"/>
</dbReference>
<dbReference type="GO" id="GO:0034040">
    <property type="term" value="F:ATPase-coupled lipid transmembrane transporter activity"/>
    <property type="evidence" value="ECO:0007669"/>
    <property type="project" value="TreeGrafter"/>
</dbReference>
<evidence type="ECO:0000256" key="2">
    <source>
        <dbReference type="ARBA" id="ARBA00022448"/>
    </source>
</evidence>
<dbReference type="PROSITE" id="PS50893">
    <property type="entry name" value="ABC_TRANSPORTER_2"/>
    <property type="match status" value="1"/>
</dbReference>
<keyword evidence="6" id="KW-0547">Nucleotide-binding</keyword>
<dbReference type="PANTHER" id="PTHR24221:SF397">
    <property type="entry name" value="ABC TRANSPORTER, ATP-BINDING TRANSMEMBRANE PROTEIN"/>
    <property type="match status" value="1"/>
</dbReference>
<comment type="caution">
    <text evidence="11">The sequence shown here is derived from an EMBL/GenBank/DDBJ whole genome shotgun (WGS) entry which is preliminary data.</text>
</comment>
<evidence type="ECO:0000313" key="12">
    <source>
        <dbReference type="Proteomes" id="UP000553981"/>
    </source>
</evidence>
<keyword evidence="8" id="KW-1133">Transmembrane helix</keyword>
<name>A0A7Y0YC98_9ACTO</name>
<dbReference type="OMA" id="RYVEQEP"/>
<dbReference type="InterPro" id="IPR017871">
    <property type="entry name" value="ABC_transporter-like_CS"/>
</dbReference>
<dbReference type="EMBL" id="JABCUI010000002">
    <property type="protein sequence ID" value="NMW87369.1"/>
    <property type="molecule type" value="Genomic_DNA"/>
</dbReference>
<evidence type="ECO:0000256" key="6">
    <source>
        <dbReference type="ARBA" id="ARBA00022741"/>
    </source>
</evidence>
<evidence type="ECO:0000256" key="3">
    <source>
        <dbReference type="ARBA" id="ARBA00022475"/>
    </source>
</evidence>
<proteinExistence type="inferred from homology"/>
<keyword evidence="5" id="KW-0812">Transmembrane</keyword>
<dbReference type="SUPFAM" id="SSF52540">
    <property type="entry name" value="P-loop containing nucleoside triphosphate hydrolases"/>
    <property type="match status" value="1"/>
</dbReference>
<evidence type="ECO:0000313" key="11">
    <source>
        <dbReference type="EMBL" id="NMW87369.1"/>
    </source>
</evidence>
<dbReference type="Pfam" id="PF00664">
    <property type="entry name" value="ABC_membrane"/>
    <property type="match status" value="1"/>
</dbReference>
<evidence type="ECO:0000256" key="9">
    <source>
        <dbReference type="ARBA" id="ARBA00023136"/>
    </source>
</evidence>
<keyword evidence="3" id="KW-1003">Cell membrane</keyword>
<dbReference type="PROSITE" id="PS00211">
    <property type="entry name" value="ABC_TRANSPORTER_1"/>
    <property type="match status" value="1"/>
</dbReference>
<sequence length="599" mass="65247">MLSLRKEDETEMDNSTGAIDIIRTNFRLSANSQNHSRSISWAARIISGIAQGVGLLALIQLANTWASRQEETANNANPWILTLLVTAIIGAISIYIRDRFSYEGAFSVMRSVHRRVGDQLAKLPLGWFSTDTTGRLSRLGAATVNELGNLSAHLLTELSAATVTLLTLLAGLLWWYPILGSIFALCLICYLILMWALTYLDSAANAYAAPAATELADRIVEFSTCQAMLRACDQTIYPQMATALAENRRRCTRRLWVECIGNFLGGIASQTICVIMIISSVHLAFTGSLAPLAVVAVIGISLEITHYLSTISDCRTGLLAVGPTMATINEVLDARPLPEPETSLSQPVPHQVELREVDFAYGKDKQVLNKVSFTVAPHTMTALVGPSGAGKTTIARLICRFWDVNSGAVLVGNRDVRELTTEDLMSQISMVFQDVYLFDDTLEANIRIGNSNASKEALLNAAELAGVNDIVSRLPDGWNTNVGEGGCALSGGERQRVSIARAILKNAPIVLFDEATSALDAENEANLLRSFEVLRRQSTMLVIAHKLHTITQADQIVVLDNQGQVAQIGTHNELVSCQGIYREFWDERQAASGWQIAAE</sequence>
<dbReference type="InterPro" id="IPR027417">
    <property type="entry name" value="P-loop_NTPase"/>
</dbReference>
<dbReference type="AlphaFoldDB" id="A0A7Y0YC98"/>
<dbReference type="Gene3D" id="3.40.50.300">
    <property type="entry name" value="P-loop containing nucleotide triphosphate hydrolases"/>
    <property type="match status" value="1"/>
</dbReference>
<dbReference type="GO" id="GO:0140359">
    <property type="term" value="F:ABC-type transporter activity"/>
    <property type="evidence" value="ECO:0007669"/>
    <property type="project" value="InterPro"/>
</dbReference>
<evidence type="ECO:0000256" key="4">
    <source>
        <dbReference type="ARBA" id="ARBA00022519"/>
    </source>
</evidence>
<keyword evidence="2" id="KW-0813">Transport</keyword>
<dbReference type="InterPro" id="IPR011527">
    <property type="entry name" value="ABC1_TM_dom"/>
</dbReference>
<evidence type="ECO:0000256" key="8">
    <source>
        <dbReference type="ARBA" id="ARBA00022989"/>
    </source>
</evidence>
<keyword evidence="9" id="KW-0472">Membrane</keyword>
<comment type="similarity">
    <text evidence="10">Belongs to the ABC transporter superfamily. Siderophore-Fe(3+) uptake transporter (SIUT) (TC 3.A.1.21) family.</text>
</comment>
<dbReference type="GO" id="GO:0005524">
    <property type="term" value="F:ATP binding"/>
    <property type="evidence" value="ECO:0007669"/>
    <property type="project" value="UniProtKB-KW"/>
</dbReference>
<dbReference type="GO" id="GO:0005886">
    <property type="term" value="C:plasma membrane"/>
    <property type="evidence" value="ECO:0007669"/>
    <property type="project" value="UniProtKB-SubCell"/>
</dbReference>
<gene>
    <name evidence="11" type="ORF">HHJ67_06330</name>
</gene>
<dbReference type="InterPro" id="IPR003593">
    <property type="entry name" value="AAA+_ATPase"/>
</dbReference>
<dbReference type="Gene3D" id="1.20.1560.10">
    <property type="entry name" value="ABC transporter type 1, transmembrane domain"/>
    <property type="match status" value="1"/>
</dbReference>
<accession>A0A7Y0YC98</accession>
<protein>
    <submittedName>
        <fullName evidence="11">ABC transporter ATP-binding protein</fullName>
    </submittedName>
</protein>
<dbReference type="PROSITE" id="PS50929">
    <property type="entry name" value="ABC_TM1F"/>
    <property type="match status" value="1"/>
</dbReference>
<keyword evidence="7 11" id="KW-0067">ATP-binding</keyword>
<dbReference type="InterPro" id="IPR036640">
    <property type="entry name" value="ABC1_TM_sf"/>
</dbReference>
<dbReference type="Proteomes" id="UP000553981">
    <property type="component" value="Unassembled WGS sequence"/>
</dbReference>
<keyword evidence="4" id="KW-0997">Cell inner membrane</keyword>
<evidence type="ECO:0000256" key="7">
    <source>
        <dbReference type="ARBA" id="ARBA00022840"/>
    </source>
</evidence>
<evidence type="ECO:0000256" key="10">
    <source>
        <dbReference type="ARBA" id="ARBA00023455"/>
    </source>
</evidence>
<dbReference type="GO" id="GO:0016887">
    <property type="term" value="F:ATP hydrolysis activity"/>
    <property type="evidence" value="ECO:0007669"/>
    <property type="project" value="InterPro"/>
</dbReference>
<evidence type="ECO:0000256" key="5">
    <source>
        <dbReference type="ARBA" id="ARBA00022692"/>
    </source>
</evidence>
<dbReference type="PANTHER" id="PTHR24221">
    <property type="entry name" value="ATP-BINDING CASSETTE SUB-FAMILY B"/>
    <property type="match status" value="1"/>
</dbReference>
<dbReference type="FunFam" id="3.40.50.300:FF:000221">
    <property type="entry name" value="Multidrug ABC transporter ATP-binding protein"/>
    <property type="match status" value="1"/>
</dbReference>